<organism evidence="4 5">
    <name type="scientific">Roseiconus nitratireducens</name>
    <dbReference type="NCBI Taxonomy" id="2605748"/>
    <lineage>
        <taxon>Bacteria</taxon>
        <taxon>Pseudomonadati</taxon>
        <taxon>Planctomycetota</taxon>
        <taxon>Planctomycetia</taxon>
        <taxon>Pirellulales</taxon>
        <taxon>Pirellulaceae</taxon>
        <taxon>Roseiconus</taxon>
    </lineage>
</organism>
<dbReference type="AlphaFoldDB" id="A0A5M6DDC5"/>
<dbReference type="EMBL" id="VWOX01000003">
    <property type="protein sequence ID" value="KAA5545403.1"/>
    <property type="molecule type" value="Genomic_DNA"/>
</dbReference>
<dbReference type="InterPro" id="IPR013762">
    <property type="entry name" value="Integrase-like_cat_sf"/>
</dbReference>
<dbReference type="InterPro" id="IPR002104">
    <property type="entry name" value="Integrase_catalytic"/>
</dbReference>
<dbReference type="Proteomes" id="UP000324479">
    <property type="component" value="Unassembled WGS sequence"/>
</dbReference>
<evidence type="ECO:0000313" key="4">
    <source>
        <dbReference type="EMBL" id="KAA5545403.1"/>
    </source>
</evidence>
<evidence type="ECO:0000259" key="3">
    <source>
        <dbReference type="Pfam" id="PF00589"/>
    </source>
</evidence>
<dbReference type="InterPro" id="IPR011010">
    <property type="entry name" value="DNA_brk_join_enz"/>
</dbReference>
<dbReference type="GO" id="GO:0006310">
    <property type="term" value="P:DNA recombination"/>
    <property type="evidence" value="ECO:0007669"/>
    <property type="project" value="UniProtKB-KW"/>
</dbReference>
<reference evidence="4 5" key="1">
    <citation type="submission" date="2019-08" db="EMBL/GenBank/DDBJ databases">
        <authorList>
            <person name="Dhanesh K."/>
            <person name="Kumar G."/>
            <person name="Sasikala C."/>
            <person name="Venkata Ramana C."/>
        </authorList>
    </citation>
    <scope>NUCLEOTIDE SEQUENCE [LARGE SCALE GENOMIC DNA]</scope>
    <source>
        <strain evidence="4 5">JC645</strain>
    </source>
</reference>
<dbReference type="GO" id="GO:0015074">
    <property type="term" value="P:DNA integration"/>
    <property type="evidence" value="ECO:0007669"/>
    <property type="project" value="InterPro"/>
</dbReference>
<dbReference type="Pfam" id="PF00589">
    <property type="entry name" value="Phage_integrase"/>
    <property type="match status" value="1"/>
</dbReference>
<protein>
    <submittedName>
        <fullName evidence="4">Phage integrase family protein</fullName>
    </submittedName>
</protein>
<dbReference type="GO" id="GO:0003677">
    <property type="term" value="F:DNA binding"/>
    <property type="evidence" value="ECO:0007669"/>
    <property type="project" value="InterPro"/>
</dbReference>
<feature type="compositionally biased region" description="Polar residues" evidence="2">
    <location>
        <begin position="144"/>
        <end position="159"/>
    </location>
</feature>
<evidence type="ECO:0000256" key="2">
    <source>
        <dbReference type="SAM" id="MobiDB-lite"/>
    </source>
</evidence>
<evidence type="ECO:0000313" key="5">
    <source>
        <dbReference type="Proteomes" id="UP000324479"/>
    </source>
</evidence>
<accession>A0A5M6DDC5</accession>
<keyword evidence="5" id="KW-1185">Reference proteome</keyword>
<dbReference type="Gene3D" id="1.10.443.10">
    <property type="entry name" value="Intergrase catalytic core"/>
    <property type="match status" value="1"/>
</dbReference>
<keyword evidence="1" id="KW-0233">DNA recombination</keyword>
<comment type="caution">
    <text evidence="4">The sequence shown here is derived from an EMBL/GenBank/DDBJ whole genome shotgun (WGS) entry which is preliminary data.</text>
</comment>
<gene>
    <name evidence="4" type="ORF">FYK55_07060</name>
</gene>
<sequence>MNASRYRMTWMNRRWRKKYKGQMKYFGLLDGETKTSSYQRCWRECQRWMRDVDASQAGSEQDAARQQWAPILNAVREAQQRTIDLHGDTEETRAIWQDLESTFVAKLIRPAISQGQGIAGDDAITSLIDDRLKQLQGLHWQPPATGSGNLVTPPKQASGTPPWEQEEEISGIHQLIEKFLTSVKVKRSERRAANLKQGIDEYLKTLPSDVSIDGFFSSDAMRSYRDAIEARELSASRKRDLVAPIAQFARWAHEGELIDVLPRIVSAEKMKVSVSTDRRANPYADGELRKLLKASSGRSRLYLLLALNCGFTQKDISDLKSPEVDLKKGQITRKRSKTGDHGNVPTVTWRLWPETLALLKEHVSGGDRVLVNEAGRPLVQEKDGKRTADAVKKAMDRLRTDTKRKDPITFKRFRPTAATKLHEGPHAKFTQYFLDQSPKSVADQFYVQPNQRQFNEAVSWLRTALKIDQLGE</sequence>
<feature type="region of interest" description="Disordered" evidence="2">
    <location>
        <begin position="142"/>
        <end position="163"/>
    </location>
</feature>
<feature type="domain" description="Tyr recombinase" evidence="3">
    <location>
        <begin position="287"/>
        <end position="450"/>
    </location>
</feature>
<proteinExistence type="predicted"/>
<evidence type="ECO:0000256" key="1">
    <source>
        <dbReference type="ARBA" id="ARBA00023172"/>
    </source>
</evidence>
<name>A0A5M6DDC5_9BACT</name>
<dbReference type="SUPFAM" id="SSF56349">
    <property type="entry name" value="DNA breaking-rejoining enzymes"/>
    <property type="match status" value="1"/>
</dbReference>